<evidence type="ECO:0000313" key="10">
    <source>
        <dbReference type="EMBL" id="SMR71584.1"/>
    </source>
</evidence>
<keyword evidence="4" id="KW-0547">Nucleotide-binding</keyword>
<accession>A0ABY1RXD8</accession>
<dbReference type="Gene3D" id="3.40.50.300">
    <property type="entry name" value="P-loop containing nucleotide triphosphate hydrolases"/>
    <property type="match status" value="1"/>
</dbReference>
<evidence type="ECO:0000256" key="5">
    <source>
        <dbReference type="ARBA" id="ARBA00022801"/>
    </source>
</evidence>
<evidence type="ECO:0000256" key="6">
    <source>
        <dbReference type="ARBA" id="ARBA00022833"/>
    </source>
</evidence>
<dbReference type="CDD" id="cd05390">
    <property type="entry name" value="HypB"/>
    <property type="match status" value="1"/>
</dbReference>
<protein>
    <recommendedName>
        <fullName evidence="8">Hydrogenase maturation factor HypB</fullName>
    </recommendedName>
</protein>
<evidence type="ECO:0000256" key="4">
    <source>
        <dbReference type="ARBA" id="ARBA00022741"/>
    </source>
</evidence>
<keyword evidence="2" id="KW-0533">Nickel</keyword>
<dbReference type="EMBL" id="FXWV01000002">
    <property type="protein sequence ID" value="SMR71584.1"/>
    <property type="molecule type" value="Genomic_DNA"/>
</dbReference>
<keyword evidence="11" id="KW-1185">Reference proteome</keyword>
<dbReference type="PANTHER" id="PTHR30134">
    <property type="entry name" value="HYDROGENASE PROTEIN ASSEMBLY PROTEIN, NICKEL CHAPERONE"/>
    <property type="match status" value="1"/>
</dbReference>
<evidence type="ECO:0000259" key="9">
    <source>
        <dbReference type="Pfam" id="PF02492"/>
    </source>
</evidence>
<keyword evidence="6" id="KW-0862">Zinc</keyword>
<gene>
    <name evidence="10" type="ORF">SAMN04487964_102211</name>
</gene>
<keyword evidence="3" id="KW-0479">Metal-binding</keyword>
<evidence type="ECO:0000256" key="3">
    <source>
        <dbReference type="ARBA" id="ARBA00022723"/>
    </source>
</evidence>
<evidence type="ECO:0000256" key="7">
    <source>
        <dbReference type="ARBA" id="ARBA00023134"/>
    </source>
</evidence>
<organism evidence="10 11">
    <name type="scientific">Marinobacterium sediminicola</name>
    <dbReference type="NCBI Taxonomy" id="518898"/>
    <lineage>
        <taxon>Bacteria</taxon>
        <taxon>Pseudomonadati</taxon>
        <taxon>Pseudomonadota</taxon>
        <taxon>Gammaproteobacteria</taxon>
        <taxon>Oceanospirillales</taxon>
        <taxon>Oceanospirillaceae</taxon>
        <taxon>Marinobacterium</taxon>
    </lineage>
</organism>
<dbReference type="PIRSF" id="PIRSF005624">
    <property type="entry name" value="Ni-bind_GTPase"/>
    <property type="match status" value="1"/>
</dbReference>
<dbReference type="RefSeq" id="WP_239039373.1">
    <property type="nucleotide sequence ID" value="NZ_BAAAEY010000001.1"/>
</dbReference>
<proteinExistence type="inferred from homology"/>
<reference evidence="10 11" key="1">
    <citation type="submission" date="2017-05" db="EMBL/GenBank/DDBJ databases">
        <authorList>
            <person name="Varghese N."/>
            <person name="Submissions S."/>
        </authorList>
    </citation>
    <scope>NUCLEOTIDE SEQUENCE [LARGE SCALE GENOMIC DNA]</scope>
    <source>
        <strain evidence="10 11">CGMCC 1.7287</strain>
    </source>
</reference>
<sequence length="265" mass="29595">MCGICGCGQPHGHQGLDESAHAEEQESGHQRRLQVELDLFSQNNRYAQANRELFQRRNLLVLNLVSSPGSGKTALLTRTLQHQLDKVPLAVIEGDQQTSHDADRIRETGAEAVQLNTGRLCHLDAHMVGHAMEQLPHLENGLLYIENVGNLVCPAGFDLGEAAKVVVLSVTEGDDKPLKYPDMFHAARLMVLNKVDLLPYVNFDVEACIEYARRINPEIEVITLSAQTGEGMENWLEWIEHRRQGQTAARVAQLERELLVLKSQL</sequence>
<dbReference type="PANTHER" id="PTHR30134:SF2">
    <property type="entry name" value="HYDROGENASE MATURATION FACTOR HYPB"/>
    <property type="match status" value="1"/>
</dbReference>
<dbReference type="SUPFAM" id="SSF52540">
    <property type="entry name" value="P-loop containing nucleoside triphosphate hydrolases"/>
    <property type="match status" value="1"/>
</dbReference>
<dbReference type="NCBIfam" id="TIGR00073">
    <property type="entry name" value="hypB"/>
    <property type="match status" value="1"/>
</dbReference>
<dbReference type="InterPro" id="IPR004392">
    <property type="entry name" value="Hyd_mat_HypB"/>
</dbReference>
<keyword evidence="7" id="KW-0342">GTP-binding</keyword>
<keyword evidence="5" id="KW-0378">Hydrolase</keyword>
<evidence type="ECO:0000313" key="11">
    <source>
        <dbReference type="Proteomes" id="UP001159257"/>
    </source>
</evidence>
<comment type="similarity">
    <text evidence="1">Belongs to the SIMIBI class G3E GTPase family. HypB/HupM subfamily.</text>
</comment>
<evidence type="ECO:0000256" key="2">
    <source>
        <dbReference type="ARBA" id="ARBA00022596"/>
    </source>
</evidence>
<dbReference type="InterPro" id="IPR003495">
    <property type="entry name" value="CobW/HypB/UreG_nucleotide-bd"/>
</dbReference>
<name>A0ABY1RXD8_9GAMM</name>
<evidence type="ECO:0000256" key="1">
    <source>
        <dbReference type="ARBA" id="ARBA00006211"/>
    </source>
</evidence>
<comment type="caution">
    <text evidence="10">The sequence shown here is derived from an EMBL/GenBank/DDBJ whole genome shotgun (WGS) entry which is preliminary data.</text>
</comment>
<evidence type="ECO:0000256" key="8">
    <source>
        <dbReference type="ARBA" id="ARBA00035238"/>
    </source>
</evidence>
<dbReference type="Pfam" id="PF02492">
    <property type="entry name" value="cobW"/>
    <property type="match status" value="1"/>
</dbReference>
<feature type="domain" description="CobW/HypB/UreG nucleotide-binding" evidence="9">
    <location>
        <begin position="61"/>
        <end position="222"/>
    </location>
</feature>
<dbReference type="Proteomes" id="UP001159257">
    <property type="component" value="Unassembled WGS sequence"/>
</dbReference>
<dbReference type="InterPro" id="IPR027417">
    <property type="entry name" value="P-loop_NTPase"/>
</dbReference>